<gene>
    <name evidence="6" type="ORF">GSH16_04315</name>
</gene>
<comment type="similarity">
    <text evidence="1">Belongs to the Gfa family.</text>
</comment>
<sequence length="178" mass="19405">MRTRRVSVIFGGEEMEIHEGGCLCGQVRFRTAGQPLRVTICHCRFCQKATGSAYMVEPIFNAGDLAITAGAPKTFDRVSEGSGQAVHVHFCARCGTKLWLSFDRFADVVGVYAGVFDDPCWFEISPATARHIFVDAAREDSVLPPGFPVYRQHAVTNDGAPCEATVHDGFHLVGRGGR</sequence>
<dbReference type="InterPro" id="IPR011057">
    <property type="entry name" value="Mss4-like_sf"/>
</dbReference>
<evidence type="ECO:0000313" key="6">
    <source>
        <dbReference type="EMBL" id="MXU64658.1"/>
    </source>
</evidence>
<dbReference type="Proteomes" id="UP000436016">
    <property type="component" value="Unassembled WGS sequence"/>
</dbReference>
<evidence type="ECO:0000256" key="1">
    <source>
        <dbReference type="ARBA" id="ARBA00005495"/>
    </source>
</evidence>
<dbReference type="PANTHER" id="PTHR33337:SF40">
    <property type="entry name" value="CENP-V_GFA DOMAIN-CONTAINING PROTEIN-RELATED"/>
    <property type="match status" value="1"/>
</dbReference>
<keyword evidence="3" id="KW-0862">Zinc</keyword>
<evidence type="ECO:0000313" key="7">
    <source>
        <dbReference type="Proteomes" id="UP000436016"/>
    </source>
</evidence>
<dbReference type="AlphaFoldDB" id="A0A6B0TSE9"/>
<comment type="caution">
    <text evidence="6">The sequence shown here is derived from an EMBL/GenBank/DDBJ whole genome shotgun (WGS) entry which is preliminary data.</text>
</comment>
<dbReference type="Gene3D" id="3.90.1590.10">
    <property type="entry name" value="glutathione-dependent formaldehyde- activating enzyme (gfa)"/>
    <property type="match status" value="1"/>
</dbReference>
<dbReference type="InterPro" id="IPR006913">
    <property type="entry name" value="CENP-V/GFA"/>
</dbReference>
<protein>
    <submittedName>
        <fullName evidence="6">GFA family protein</fullName>
    </submittedName>
</protein>
<organism evidence="6 7">
    <name type="scientific">Oceanomicrobium pacificus</name>
    <dbReference type="NCBI Taxonomy" id="2692916"/>
    <lineage>
        <taxon>Bacteria</taxon>
        <taxon>Pseudomonadati</taxon>
        <taxon>Pseudomonadota</taxon>
        <taxon>Alphaproteobacteria</taxon>
        <taxon>Rhodobacterales</taxon>
        <taxon>Paracoccaceae</taxon>
        <taxon>Oceanomicrobium</taxon>
    </lineage>
</organism>
<dbReference type="EMBL" id="WUWG01000001">
    <property type="protein sequence ID" value="MXU64658.1"/>
    <property type="molecule type" value="Genomic_DNA"/>
</dbReference>
<keyword evidence="2" id="KW-0479">Metal-binding</keyword>
<feature type="domain" description="CENP-V/GFA" evidence="5">
    <location>
        <begin position="18"/>
        <end position="123"/>
    </location>
</feature>
<name>A0A6B0TSE9_9RHOB</name>
<dbReference type="Pfam" id="PF04828">
    <property type="entry name" value="GFA"/>
    <property type="match status" value="1"/>
</dbReference>
<accession>A0A6B0TSE9</accession>
<proteinExistence type="inferred from homology"/>
<reference evidence="6 7" key="1">
    <citation type="submission" date="2019-12" db="EMBL/GenBank/DDBJ databases">
        <title>Strain KN286 was isolated from seawater, which was collected from Caroline Seamount in the tropical western Pacific.</title>
        <authorList>
            <person name="Wang Q."/>
        </authorList>
    </citation>
    <scope>NUCLEOTIDE SEQUENCE [LARGE SCALE GENOMIC DNA]</scope>
    <source>
        <strain evidence="6 7">KN286</strain>
    </source>
</reference>
<keyword evidence="7" id="KW-1185">Reference proteome</keyword>
<dbReference type="SUPFAM" id="SSF51316">
    <property type="entry name" value="Mss4-like"/>
    <property type="match status" value="1"/>
</dbReference>
<evidence type="ECO:0000256" key="4">
    <source>
        <dbReference type="ARBA" id="ARBA00023239"/>
    </source>
</evidence>
<evidence type="ECO:0000256" key="2">
    <source>
        <dbReference type="ARBA" id="ARBA00022723"/>
    </source>
</evidence>
<dbReference type="GO" id="GO:0016846">
    <property type="term" value="F:carbon-sulfur lyase activity"/>
    <property type="evidence" value="ECO:0007669"/>
    <property type="project" value="InterPro"/>
</dbReference>
<evidence type="ECO:0000256" key="3">
    <source>
        <dbReference type="ARBA" id="ARBA00022833"/>
    </source>
</evidence>
<dbReference type="GO" id="GO:0046872">
    <property type="term" value="F:metal ion binding"/>
    <property type="evidence" value="ECO:0007669"/>
    <property type="project" value="UniProtKB-KW"/>
</dbReference>
<dbReference type="PANTHER" id="PTHR33337">
    <property type="entry name" value="GFA DOMAIN-CONTAINING PROTEIN"/>
    <property type="match status" value="1"/>
</dbReference>
<keyword evidence="4" id="KW-0456">Lyase</keyword>
<dbReference type="PROSITE" id="PS51891">
    <property type="entry name" value="CENP_V_GFA"/>
    <property type="match status" value="1"/>
</dbReference>
<evidence type="ECO:0000259" key="5">
    <source>
        <dbReference type="PROSITE" id="PS51891"/>
    </source>
</evidence>